<dbReference type="InterPro" id="IPR018639">
    <property type="entry name" value="DUF2062"/>
</dbReference>
<feature type="transmembrane region" description="Helical" evidence="1">
    <location>
        <begin position="71"/>
        <end position="95"/>
    </location>
</feature>
<evidence type="ECO:0000259" key="2">
    <source>
        <dbReference type="Pfam" id="PF09835"/>
    </source>
</evidence>
<dbReference type="Proteomes" id="UP000294155">
    <property type="component" value="Unassembled WGS sequence"/>
</dbReference>
<dbReference type="EMBL" id="SEWE01000010">
    <property type="protein sequence ID" value="RYU81248.1"/>
    <property type="molecule type" value="Genomic_DNA"/>
</dbReference>
<reference evidence="3 4" key="1">
    <citation type="submission" date="2019-02" db="EMBL/GenBank/DDBJ databases">
        <title>Bacterial novel species isolated from soil.</title>
        <authorList>
            <person name="Jung H.-Y."/>
        </authorList>
    </citation>
    <scope>NUCLEOTIDE SEQUENCE [LARGE SCALE GENOMIC DNA]</scope>
    <source>
        <strain evidence="3 4">1-3-3-3</strain>
    </source>
</reference>
<feature type="transmembrane region" description="Helical" evidence="1">
    <location>
        <begin position="157"/>
        <end position="184"/>
    </location>
</feature>
<evidence type="ECO:0000313" key="4">
    <source>
        <dbReference type="Proteomes" id="UP000294155"/>
    </source>
</evidence>
<keyword evidence="1" id="KW-0812">Transmembrane</keyword>
<dbReference type="AlphaFoldDB" id="A0A4Q5LD14"/>
<dbReference type="OrthoDB" id="978759at2"/>
<gene>
    <name evidence="3" type="ORF">EWM57_06635</name>
</gene>
<keyword evidence="1" id="KW-1133">Transmembrane helix</keyword>
<feature type="domain" description="DUF2062" evidence="2">
    <location>
        <begin position="54"/>
        <end position="195"/>
    </location>
</feature>
<organism evidence="3 4">
    <name type="scientific">Hymenobacter persicinus</name>
    <dbReference type="NCBI Taxonomy" id="2025506"/>
    <lineage>
        <taxon>Bacteria</taxon>
        <taxon>Pseudomonadati</taxon>
        <taxon>Bacteroidota</taxon>
        <taxon>Cytophagia</taxon>
        <taxon>Cytophagales</taxon>
        <taxon>Hymenobacteraceae</taxon>
        <taxon>Hymenobacter</taxon>
    </lineage>
</organism>
<proteinExistence type="predicted"/>
<protein>
    <submittedName>
        <fullName evidence="3">DUF2062 domain-containing protein</fullName>
    </submittedName>
</protein>
<keyword evidence="1" id="KW-0472">Membrane</keyword>
<sequence>MPAAAGYEGSARVPKAPPSLTPIFVSAASPAPPVPPPTPPRSANWLRRYLLDPVRNLLRQGLTPPQLALTVAWGVALGLVPVLGITTLLITFVAVRLRLNVAAMLLVGHLMSPLQLLLLIPLLRLGALLWHNGQTPDLTLERLKYLFAHDWSRALQLLWHAGLGALLLWALAMVPLGLALNFGLRPLFRRLLARQNAA</sequence>
<evidence type="ECO:0000256" key="1">
    <source>
        <dbReference type="SAM" id="Phobius"/>
    </source>
</evidence>
<feature type="transmembrane region" description="Helical" evidence="1">
    <location>
        <begin position="102"/>
        <end position="123"/>
    </location>
</feature>
<comment type="caution">
    <text evidence="3">The sequence shown here is derived from an EMBL/GenBank/DDBJ whole genome shotgun (WGS) entry which is preliminary data.</text>
</comment>
<dbReference type="PANTHER" id="PTHR35102">
    <property type="entry name" value="E3 UBIQUITIN-PROTEIN LIGASE"/>
    <property type="match status" value="1"/>
</dbReference>
<evidence type="ECO:0000313" key="3">
    <source>
        <dbReference type="EMBL" id="RYU81248.1"/>
    </source>
</evidence>
<name>A0A4Q5LD14_9BACT</name>
<accession>A0A4Q5LD14</accession>
<dbReference type="PANTHER" id="PTHR35102:SF1">
    <property type="entry name" value="E3 UBIQUITIN-PROTEIN LIGASE"/>
    <property type="match status" value="1"/>
</dbReference>
<keyword evidence="4" id="KW-1185">Reference proteome</keyword>
<dbReference type="Pfam" id="PF09835">
    <property type="entry name" value="DUF2062"/>
    <property type="match status" value="1"/>
</dbReference>